<feature type="region of interest" description="Disordered" evidence="1">
    <location>
        <begin position="1"/>
        <end position="20"/>
    </location>
</feature>
<reference evidence="2" key="1">
    <citation type="submission" date="2018-02" db="EMBL/GenBank/DDBJ databases">
        <title>Rhizophora mucronata_Transcriptome.</title>
        <authorList>
            <person name="Meera S.P."/>
            <person name="Sreeshan A."/>
            <person name="Augustine A."/>
        </authorList>
    </citation>
    <scope>NUCLEOTIDE SEQUENCE</scope>
    <source>
        <tissue evidence="2">Leaf</tissue>
    </source>
</reference>
<proteinExistence type="predicted"/>
<dbReference type="EMBL" id="GGEC01055684">
    <property type="protein sequence ID" value="MBX36168.1"/>
    <property type="molecule type" value="Transcribed_RNA"/>
</dbReference>
<organism evidence="2">
    <name type="scientific">Rhizophora mucronata</name>
    <name type="common">Asiatic mangrove</name>
    <dbReference type="NCBI Taxonomy" id="61149"/>
    <lineage>
        <taxon>Eukaryota</taxon>
        <taxon>Viridiplantae</taxon>
        <taxon>Streptophyta</taxon>
        <taxon>Embryophyta</taxon>
        <taxon>Tracheophyta</taxon>
        <taxon>Spermatophyta</taxon>
        <taxon>Magnoliopsida</taxon>
        <taxon>eudicotyledons</taxon>
        <taxon>Gunneridae</taxon>
        <taxon>Pentapetalae</taxon>
        <taxon>rosids</taxon>
        <taxon>fabids</taxon>
        <taxon>Malpighiales</taxon>
        <taxon>Rhizophoraceae</taxon>
        <taxon>Rhizophora</taxon>
    </lineage>
</organism>
<evidence type="ECO:0000256" key="1">
    <source>
        <dbReference type="SAM" id="MobiDB-lite"/>
    </source>
</evidence>
<protein>
    <submittedName>
        <fullName evidence="2">BES1/BZR1 homolog protein 4 isoform X1</fullName>
    </submittedName>
</protein>
<sequence length="20" mass="2582">MKQDLEKKTRQDLDYRMHMD</sequence>
<name>A0A2P2N138_RHIMU</name>
<dbReference type="AlphaFoldDB" id="A0A2P2N138"/>
<evidence type="ECO:0000313" key="2">
    <source>
        <dbReference type="EMBL" id="MBX36168.1"/>
    </source>
</evidence>
<accession>A0A2P2N138</accession>